<feature type="compositionally biased region" description="Polar residues" evidence="1">
    <location>
        <begin position="69"/>
        <end position="85"/>
    </location>
</feature>
<organism evidence="3 4">
    <name type="scientific">Clonostachys byssicola</name>
    <dbReference type="NCBI Taxonomy" id="160290"/>
    <lineage>
        <taxon>Eukaryota</taxon>
        <taxon>Fungi</taxon>
        <taxon>Dikarya</taxon>
        <taxon>Ascomycota</taxon>
        <taxon>Pezizomycotina</taxon>
        <taxon>Sordariomycetes</taxon>
        <taxon>Hypocreomycetidae</taxon>
        <taxon>Hypocreales</taxon>
        <taxon>Bionectriaceae</taxon>
        <taxon>Clonostachys</taxon>
    </lineage>
</organism>
<feature type="region of interest" description="Disordered" evidence="1">
    <location>
        <begin position="65"/>
        <end position="102"/>
    </location>
</feature>
<evidence type="ECO:0000256" key="1">
    <source>
        <dbReference type="SAM" id="MobiDB-lite"/>
    </source>
</evidence>
<dbReference type="OrthoDB" id="3660930at2759"/>
<reference evidence="3 4" key="2">
    <citation type="submission" date="2021-10" db="EMBL/GenBank/DDBJ databases">
        <authorList>
            <person name="Piombo E."/>
        </authorList>
    </citation>
    <scope>NUCLEOTIDE SEQUENCE [LARGE SCALE GENOMIC DNA]</scope>
</reference>
<dbReference type="EMBL" id="CABFNO020001476">
    <property type="protein sequence ID" value="CAG9990964.1"/>
    <property type="molecule type" value="Genomic_DNA"/>
</dbReference>
<evidence type="ECO:0000313" key="4">
    <source>
        <dbReference type="Proteomes" id="UP000754883"/>
    </source>
</evidence>
<dbReference type="AlphaFoldDB" id="A0A9N9UHM3"/>
<evidence type="ECO:0000313" key="3">
    <source>
        <dbReference type="EMBL" id="CAG9990964.1"/>
    </source>
</evidence>
<gene>
    <name evidence="3" type="ORF">CBYS24578_00007191</name>
</gene>
<protein>
    <submittedName>
        <fullName evidence="3">Uncharacterized protein</fullName>
    </submittedName>
</protein>
<feature type="signal peptide" evidence="2">
    <location>
        <begin position="1"/>
        <end position="17"/>
    </location>
</feature>
<keyword evidence="4" id="KW-1185">Reference proteome</keyword>
<accession>A0A9N9UHM3</accession>
<proteinExistence type="predicted"/>
<keyword evidence="2" id="KW-0732">Signal</keyword>
<evidence type="ECO:0000256" key="2">
    <source>
        <dbReference type="SAM" id="SignalP"/>
    </source>
</evidence>
<comment type="caution">
    <text evidence="3">The sequence shown here is derived from an EMBL/GenBank/DDBJ whole genome shotgun (WGS) entry which is preliminary data.</text>
</comment>
<dbReference type="Proteomes" id="UP000754883">
    <property type="component" value="Unassembled WGS sequence"/>
</dbReference>
<reference evidence="4" key="1">
    <citation type="submission" date="2019-06" db="EMBL/GenBank/DDBJ databases">
        <authorList>
            <person name="Broberg M."/>
        </authorList>
    </citation>
    <scope>NUCLEOTIDE SEQUENCE [LARGE SCALE GENOMIC DNA]</scope>
</reference>
<feature type="chain" id="PRO_5040331737" evidence="2">
    <location>
        <begin position="18"/>
        <end position="208"/>
    </location>
</feature>
<sequence length="208" mass="22550">MRPSLALLGLIAAPALCTPLDASLAAAEAECGPLGVQEWDLNDLPEGTDITALRKCRDHPADLDIGSSLEDSSATPDLLESSTGAAFNPDEIPEDTSPRESTGLELEARQKWSGGEFCPGTTGRGTGADYDYGCTKGWCWRNCNVHLEQVLQPWHHKPWCWLAYNGGNGKWTPCGRWQDCEWSYNNKNARCGKAQKGKKCKACGCGCT</sequence>
<name>A0A9N9UHM3_9HYPO</name>